<evidence type="ECO:0000313" key="4">
    <source>
        <dbReference type="Proteomes" id="UP000053766"/>
    </source>
</evidence>
<keyword evidence="1" id="KW-0646">Protease inhibitor</keyword>
<dbReference type="CDD" id="cd19941">
    <property type="entry name" value="TIL"/>
    <property type="match status" value="1"/>
</dbReference>
<gene>
    <name evidence="3" type="ORF">DICVIV_01351</name>
</gene>
<name>A0A0D8Y6Z6_DICVI</name>
<evidence type="ECO:0000259" key="2">
    <source>
        <dbReference type="Pfam" id="PF01826"/>
    </source>
</evidence>
<dbReference type="InterPro" id="IPR002919">
    <property type="entry name" value="TIL_dom"/>
</dbReference>
<dbReference type="EMBL" id="KN716164">
    <property type="protein sequence ID" value="KJH52505.1"/>
    <property type="molecule type" value="Genomic_DNA"/>
</dbReference>
<dbReference type="GO" id="GO:0004867">
    <property type="term" value="F:serine-type endopeptidase inhibitor activity"/>
    <property type="evidence" value="ECO:0007669"/>
    <property type="project" value="UniProtKB-KW"/>
</dbReference>
<feature type="domain" description="TIL" evidence="2">
    <location>
        <begin position="36"/>
        <end position="96"/>
    </location>
</feature>
<dbReference type="Pfam" id="PF01826">
    <property type="entry name" value="TIL"/>
    <property type="match status" value="1"/>
</dbReference>
<dbReference type="Gene3D" id="2.10.25.10">
    <property type="entry name" value="Laminin"/>
    <property type="match status" value="1"/>
</dbReference>
<dbReference type="STRING" id="29172.A0A0D8Y6Z6"/>
<evidence type="ECO:0000313" key="3">
    <source>
        <dbReference type="EMBL" id="KJH52505.1"/>
    </source>
</evidence>
<reference evidence="4" key="2">
    <citation type="journal article" date="2016" name="Sci. Rep.">
        <title>Dictyocaulus viviparus genome, variome and transcriptome elucidate lungworm biology and support future intervention.</title>
        <authorList>
            <person name="McNulty S.N."/>
            <person name="Strube C."/>
            <person name="Rosa B.A."/>
            <person name="Martin J.C."/>
            <person name="Tyagi R."/>
            <person name="Choi Y.J."/>
            <person name="Wang Q."/>
            <person name="Hallsworth Pepin K."/>
            <person name="Zhang X."/>
            <person name="Ozersky P."/>
            <person name="Wilson R.K."/>
            <person name="Sternberg P.W."/>
            <person name="Gasser R.B."/>
            <person name="Mitreva M."/>
        </authorList>
    </citation>
    <scope>NUCLEOTIDE SEQUENCE [LARGE SCALE GENOMIC DNA]</scope>
    <source>
        <strain evidence="4">HannoverDv2000</strain>
    </source>
</reference>
<sequence>MMTIRFRYGNAAPLFHYSYPVADIASRFYRPVSERCPKNAEYRECTNICPEKSCDNYLQVSSCFSLRCGAPGCICKEGYVFLSSNKELGCVKRETCVKLNALKKSNEENTTNN</sequence>
<protein>
    <submittedName>
        <fullName evidence="3">Trypsin Inhibitor like cysteine rich domain protein</fullName>
    </submittedName>
</protein>
<organism evidence="3 4">
    <name type="scientific">Dictyocaulus viviparus</name>
    <name type="common">Bovine lungworm</name>
    <dbReference type="NCBI Taxonomy" id="29172"/>
    <lineage>
        <taxon>Eukaryota</taxon>
        <taxon>Metazoa</taxon>
        <taxon>Ecdysozoa</taxon>
        <taxon>Nematoda</taxon>
        <taxon>Chromadorea</taxon>
        <taxon>Rhabditida</taxon>
        <taxon>Rhabditina</taxon>
        <taxon>Rhabditomorpha</taxon>
        <taxon>Strongyloidea</taxon>
        <taxon>Metastrongylidae</taxon>
        <taxon>Dictyocaulus</taxon>
    </lineage>
</organism>
<dbReference type="InterPro" id="IPR036084">
    <property type="entry name" value="Ser_inhib-like_sf"/>
</dbReference>
<reference evidence="3 4" key="1">
    <citation type="submission" date="2013-11" db="EMBL/GenBank/DDBJ databases">
        <title>Draft genome of the bovine lungworm Dictyocaulus viviparus.</title>
        <authorList>
            <person name="Mitreva M."/>
        </authorList>
    </citation>
    <scope>NUCLEOTIDE SEQUENCE [LARGE SCALE GENOMIC DNA]</scope>
    <source>
        <strain evidence="3 4">HannoverDv2000</strain>
    </source>
</reference>
<keyword evidence="4" id="KW-1185">Reference proteome</keyword>
<dbReference type="AlphaFoldDB" id="A0A0D8Y6Z6"/>
<keyword evidence="1" id="KW-0722">Serine protease inhibitor</keyword>
<evidence type="ECO:0000256" key="1">
    <source>
        <dbReference type="ARBA" id="ARBA00022900"/>
    </source>
</evidence>
<dbReference type="SUPFAM" id="SSF57567">
    <property type="entry name" value="Serine protease inhibitors"/>
    <property type="match status" value="1"/>
</dbReference>
<dbReference type="Proteomes" id="UP000053766">
    <property type="component" value="Unassembled WGS sequence"/>
</dbReference>
<proteinExistence type="predicted"/>
<dbReference type="OrthoDB" id="5788516at2759"/>
<accession>A0A0D8Y6Z6</accession>